<keyword evidence="8" id="KW-0732">Signal</keyword>
<evidence type="ECO:0000256" key="2">
    <source>
        <dbReference type="ARBA" id="ARBA00005944"/>
    </source>
</evidence>
<sequence length="659" mass="74489">MATLTFTISLATLLFSCVQMSTSIEYNEDFIDPFDMGSYNPSMKYREHNKVKRLERKPKNYFNEDFPGDEVIEVIEKKEAWKVCSDCGVVTKENEIAIFDNKDTSKKSLEEEENIARTYMRRTVISLLEAINLKSDDHLTEARLSPVIVNLNKNSLKLLSDFAKDGTKIPLVDIDRILSNAFSEGDDCMLRKKYCLEIDTWRNFFLSFKRLCIDVAVNNLDIWLAVSCFIALVLVVVLSSRRSPLFAAAVVALSAFICLSWYSHYQLLFQKAMAKRQSHMMRMSKIPVECRPDQMGTYHTIWHWMKTNIFFGSLSLPKAIIALVFLGIMTSFMLIMFCRYKINFPFWLGGIEPSSQSSRPDQTHMFQTVENITERVVTSVTRQLSEFQISKHIESIASPSSLQRNDEQIPAAQNSIKSECTSCLSINRISTIQNSDCRDFNTATTSSMLAKKSDSLSLEYGSGSTKSVKVTGTKKISKEEYVRQIDVNDGSNYVPSCSKIDGDDAAYTIDAEEPISVSNLTDVSHIEEVLCVEKEGLCKEGYTRYMDVNNVPSRSIVDTNCAEFTNDAERVKSLSELRAVGTVEDVLGNQKEGSCLEIVDIFTCTEASDLQDIDHQKEIDNENPCFDKVGPNLASDSSNYDTLPDSDSESFIILRPRKQ</sequence>
<dbReference type="AlphaFoldDB" id="A0AA88I583"/>
<dbReference type="InterPro" id="IPR009231">
    <property type="entry name" value="Chloride_chnl_CLIC-like"/>
</dbReference>
<proteinExistence type="inferred from homology"/>
<evidence type="ECO:0000256" key="8">
    <source>
        <dbReference type="SAM" id="SignalP"/>
    </source>
</evidence>
<evidence type="ECO:0000313" key="10">
    <source>
        <dbReference type="Proteomes" id="UP001187531"/>
    </source>
</evidence>
<keyword evidence="10" id="KW-1185">Reference proteome</keyword>
<comment type="subcellular location">
    <subcellularLocation>
        <location evidence="1">Membrane</location>
        <topology evidence="1">Multi-pass membrane protein</topology>
    </subcellularLocation>
</comment>
<dbReference type="GO" id="GO:0016020">
    <property type="term" value="C:membrane"/>
    <property type="evidence" value="ECO:0007669"/>
    <property type="project" value="UniProtKB-SubCell"/>
</dbReference>
<reference evidence="9" key="1">
    <citation type="submission" date="2023-07" db="EMBL/GenBank/DDBJ databases">
        <title>Chromosome-level genome assembly of Artemia franciscana.</title>
        <authorList>
            <person name="Jo E."/>
        </authorList>
    </citation>
    <scope>NUCLEOTIDE SEQUENCE</scope>
    <source>
        <tissue evidence="9">Whole body</tissue>
    </source>
</reference>
<evidence type="ECO:0000256" key="6">
    <source>
        <dbReference type="ARBA" id="ARBA00023136"/>
    </source>
</evidence>
<dbReference type="Proteomes" id="UP001187531">
    <property type="component" value="Unassembled WGS sequence"/>
</dbReference>
<comment type="caution">
    <text evidence="9">The sequence shown here is derived from an EMBL/GenBank/DDBJ whole genome shotgun (WGS) entry which is preliminary data.</text>
</comment>
<feature type="transmembrane region" description="Helical" evidence="7">
    <location>
        <begin position="319"/>
        <end position="338"/>
    </location>
</feature>
<dbReference type="GO" id="GO:0005254">
    <property type="term" value="F:chloride channel activity"/>
    <property type="evidence" value="ECO:0007669"/>
    <property type="project" value="TreeGrafter"/>
</dbReference>
<keyword evidence="6 7" id="KW-0472">Membrane</keyword>
<feature type="transmembrane region" description="Helical" evidence="7">
    <location>
        <begin position="220"/>
        <end position="238"/>
    </location>
</feature>
<evidence type="ECO:0000313" key="9">
    <source>
        <dbReference type="EMBL" id="KAK2722060.1"/>
    </source>
</evidence>
<evidence type="ECO:0000256" key="5">
    <source>
        <dbReference type="ARBA" id="ARBA00022989"/>
    </source>
</evidence>
<name>A0AA88I583_ARTSF</name>
<feature type="chain" id="PRO_5041729526" description="Chloride channel CLIC-like protein 1" evidence="8">
    <location>
        <begin position="24"/>
        <end position="659"/>
    </location>
</feature>
<feature type="signal peptide" evidence="8">
    <location>
        <begin position="1"/>
        <end position="23"/>
    </location>
</feature>
<dbReference type="PANTHER" id="PTHR34093">
    <property type="entry name" value="CHLORIDE CHANNEL CLIC-LIKE PROTEIN 1"/>
    <property type="match status" value="1"/>
</dbReference>
<protein>
    <recommendedName>
        <fullName evidence="3">Chloride channel CLIC-like protein 1</fullName>
    </recommendedName>
</protein>
<organism evidence="9 10">
    <name type="scientific">Artemia franciscana</name>
    <name type="common">Brine shrimp</name>
    <name type="synonym">Artemia sanfranciscana</name>
    <dbReference type="NCBI Taxonomy" id="6661"/>
    <lineage>
        <taxon>Eukaryota</taxon>
        <taxon>Metazoa</taxon>
        <taxon>Ecdysozoa</taxon>
        <taxon>Arthropoda</taxon>
        <taxon>Crustacea</taxon>
        <taxon>Branchiopoda</taxon>
        <taxon>Anostraca</taxon>
        <taxon>Artemiidae</taxon>
        <taxon>Artemia</taxon>
    </lineage>
</organism>
<accession>A0AA88I583</accession>
<gene>
    <name evidence="9" type="ORF">QYM36_002567</name>
</gene>
<evidence type="ECO:0000256" key="1">
    <source>
        <dbReference type="ARBA" id="ARBA00004141"/>
    </source>
</evidence>
<keyword evidence="5 7" id="KW-1133">Transmembrane helix</keyword>
<dbReference type="EMBL" id="JAVRJZ010000005">
    <property type="protein sequence ID" value="KAK2722060.1"/>
    <property type="molecule type" value="Genomic_DNA"/>
</dbReference>
<evidence type="ECO:0000256" key="7">
    <source>
        <dbReference type="SAM" id="Phobius"/>
    </source>
</evidence>
<evidence type="ECO:0000256" key="4">
    <source>
        <dbReference type="ARBA" id="ARBA00022692"/>
    </source>
</evidence>
<dbReference type="GO" id="GO:0005783">
    <property type="term" value="C:endoplasmic reticulum"/>
    <property type="evidence" value="ECO:0007669"/>
    <property type="project" value="TreeGrafter"/>
</dbReference>
<dbReference type="PANTHER" id="PTHR34093:SF1">
    <property type="entry name" value="CHLORIDE CHANNEL CLIC-LIKE PROTEIN 1"/>
    <property type="match status" value="1"/>
</dbReference>
<keyword evidence="4 7" id="KW-0812">Transmembrane</keyword>
<comment type="similarity">
    <text evidence="2">Belongs to the chloride channel MCLC family.</text>
</comment>
<feature type="transmembrane region" description="Helical" evidence="7">
    <location>
        <begin position="245"/>
        <end position="263"/>
    </location>
</feature>
<evidence type="ECO:0000256" key="3">
    <source>
        <dbReference type="ARBA" id="ARBA00015571"/>
    </source>
</evidence>